<dbReference type="InterPro" id="IPR003675">
    <property type="entry name" value="Rce1/LyrA-like_dom"/>
</dbReference>
<accession>A0A0H3ZLK5</accession>
<evidence type="ECO:0000313" key="4">
    <source>
        <dbReference type="EMBL" id="AKN35399.1"/>
    </source>
</evidence>
<name>A0A0H3ZLK5_ENTCL</name>
<dbReference type="EMBL" id="KR057492">
    <property type="protein sequence ID" value="AKN35367.1"/>
    <property type="molecule type" value="Genomic_DNA"/>
</dbReference>
<dbReference type="GO" id="GO:0004175">
    <property type="term" value="F:endopeptidase activity"/>
    <property type="evidence" value="ECO:0007669"/>
    <property type="project" value="UniProtKB-ARBA"/>
</dbReference>
<feature type="transmembrane region" description="Helical" evidence="1">
    <location>
        <begin position="112"/>
        <end position="128"/>
    </location>
</feature>
<feature type="transmembrane region" description="Helical" evidence="1">
    <location>
        <begin position="44"/>
        <end position="64"/>
    </location>
</feature>
<evidence type="ECO:0000313" key="3">
    <source>
        <dbReference type="EMBL" id="AKN35367.1"/>
    </source>
</evidence>
<feature type="transmembrane region" description="Helical" evidence="1">
    <location>
        <begin position="193"/>
        <end position="212"/>
    </location>
</feature>
<dbReference type="EMBL" id="KR057496">
    <property type="protein sequence ID" value="AKN35498.1"/>
    <property type="molecule type" value="Genomic_DNA"/>
</dbReference>
<reference evidence="3" key="1">
    <citation type="journal article" date="2017" name="Antimicrob. Agents Chemother.">
        <title>Enterobacter cloacae Complex Isolates Harboring blaNMC-A or blaIMI-Type Class A Carbapenemase Genes on Novel Chromosomal Integrative Elements and Plasmids.</title>
        <authorList>
            <person name="Boyd D.A."/>
            <person name="Mataseje L.F."/>
            <person name="Davidson R."/>
            <person name="Delport J.A."/>
            <person name="Fuller J."/>
            <person name="Hoang L."/>
            <person name="Lefebvre B."/>
            <person name="Levett P.N."/>
            <person name="Roscoe D.L."/>
            <person name="Willey B.M."/>
            <person name="Mulvey M.R."/>
        </authorList>
    </citation>
    <scope>NUCLEOTIDE SEQUENCE</scope>
    <source>
        <strain evidence="3">N10-3276</strain>
        <strain evidence="4">N11-1141</strain>
        <strain evidence="5">N12-1562</strain>
        <strain evidence="6">N12-1563</strain>
    </source>
</reference>
<evidence type="ECO:0000313" key="6">
    <source>
        <dbReference type="EMBL" id="AKN35498.1"/>
    </source>
</evidence>
<protein>
    <submittedName>
        <fullName evidence="3">McnA</fullName>
    </submittedName>
</protein>
<feature type="domain" description="CAAX prenyl protease 2/Lysostaphin resistance protein A-like" evidence="2">
    <location>
        <begin position="114"/>
        <end position="206"/>
    </location>
</feature>
<dbReference type="EMBL" id="KR057493">
    <property type="protein sequence ID" value="AKN35399.1"/>
    <property type="molecule type" value="Genomic_DNA"/>
</dbReference>
<evidence type="ECO:0000256" key="1">
    <source>
        <dbReference type="SAM" id="Phobius"/>
    </source>
</evidence>
<evidence type="ECO:0000259" key="2">
    <source>
        <dbReference type="Pfam" id="PF02517"/>
    </source>
</evidence>
<keyword evidence="1" id="KW-0472">Membrane</keyword>
<sequence length="216" mass="24959">MNERTGQVIYSKQSAIVFLIVVVISTVVTLSPAFMLRYVGLDTAFTIIFITEILISTFVYFFYLKKIPGCIIKMSGSPASVKFSVFSFLIIIFIQLTVYCYRNYLYHYEPSQINWITVIVMTLVVPYYEEIIYRGCAFEVACSIYRKNLVIPCVITSLFFCLMHGQYYNMLDQMILFVVSMLLFAVKIKSRSLFYPILIHSSMNAFVILLNIQSVL</sequence>
<feature type="transmembrane region" description="Helical" evidence="1">
    <location>
        <begin position="85"/>
        <end position="106"/>
    </location>
</feature>
<keyword evidence="1" id="KW-1133">Transmembrane helix</keyword>
<dbReference type="GO" id="GO:0080120">
    <property type="term" value="P:CAAX-box protein maturation"/>
    <property type="evidence" value="ECO:0007669"/>
    <property type="project" value="UniProtKB-ARBA"/>
</dbReference>
<dbReference type="AlphaFoldDB" id="A0A0H3ZLK5"/>
<feature type="transmembrane region" description="Helical" evidence="1">
    <location>
        <begin position="149"/>
        <end position="165"/>
    </location>
</feature>
<feature type="transmembrane region" description="Helical" evidence="1">
    <location>
        <begin position="16"/>
        <end position="38"/>
    </location>
</feature>
<dbReference type="EMBL" id="KR057495">
    <property type="protein sequence ID" value="AKN35464.1"/>
    <property type="molecule type" value="Genomic_DNA"/>
</dbReference>
<proteinExistence type="predicted"/>
<organism evidence="3">
    <name type="scientific">Enterobacter cloacae</name>
    <dbReference type="NCBI Taxonomy" id="550"/>
    <lineage>
        <taxon>Bacteria</taxon>
        <taxon>Pseudomonadati</taxon>
        <taxon>Pseudomonadota</taxon>
        <taxon>Gammaproteobacteria</taxon>
        <taxon>Enterobacterales</taxon>
        <taxon>Enterobacteriaceae</taxon>
        <taxon>Enterobacter</taxon>
        <taxon>Enterobacter cloacae complex</taxon>
    </lineage>
</organism>
<keyword evidence="1" id="KW-0812">Transmembrane</keyword>
<dbReference type="Pfam" id="PF02517">
    <property type="entry name" value="Rce1-like"/>
    <property type="match status" value="1"/>
</dbReference>
<evidence type="ECO:0000313" key="5">
    <source>
        <dbReference type="EMBL" id="AKN35464.1"/>
    </source>
</evidence>
<gene>
    <name evidence="3" type="primary">mcnA</name>
</gene>